<dbReference type="InterPro" id="IPR052980">
    <property type="entry name" value="Crinkler_effector"/>
</dbReference>
<evidence type="ECO:0000313" key="3">
    <source>
        <dbReference type="Proteomes" id="UP000009027"/>
    </source>
</evidence>
<dbReference type="PANTHER" id="PTHR33129:SF3">
    <property type="entry name" value="HOT SPOT (RHS) PROTEIN, PUTATIVE-RELATED"/>
    <property type="match status" value="1"/>
</dbReference>
<gene>
    <name evidence="2" type="ORF">TvY486_0044615</name>
</gene>
<keyword evidence="3" id="KW-1185">Reference proteome</keyword>
<accession>F9WVD7</accession>
<dbReference type="AlphaFoldDB" id="F9WVD7"/>
<reference evidence="2 3" key="1">
    <citation type="journal article" date="2012" name="Proc. Natl. Acad. Sci. U.S.A.">
        <title>Antigenic diversity is generated by distinct evolutionary mechanisms in African trypanosome species.</title>
        <authorList>
            <person name="Jackson A.P."/>
            <person name="Berry A."/>
            <person name="Aslett M."/>
            <person name="Allison H.C."/>
            <person name="Burton P."/>
            <person name="Vavrova-Anderson J."/>
            <person name="Brown R."/>
            <person name="Browne H."/>
            <person name="Corton N."/>
            <person name="Hauser H."/>
            <person name="Gamble J."/>
            <person name="Gilderthorp R."/>
            <person name="Marcello L."/>
            <person name="McQuillan J."/>
            <person name="Otto T.D."/>
            <person name="Quail M.A."/>
            <person name="Sanders M.J."/>
            <person name="van Tonder A."/>
            <person name="Ginger M.L."/>
            <person name="Field M.C."/>
            <person name="Barry J.D."/>
            <person name="Hertz-Fowler C."/>
            <person name="Berriman M."/>
        </authorList>
    </citation>
    <scope>NUCLEOTIDE SEQUENCE</scope>
    <source>
        <strain evidence="2 3">Y486</strain>
    </source>
</reference>
<proteinExistence type="predicted"/>
<organism evidence="2 3">
    <name type="scientific">Trypanosoma vivax (strain Y486)</name>
    <dbReference type="NCBI Taxonomy" id="1055687"/>
    <lineage>
        <taxon>Eukaryota</taxon>
        <taxon>Discoba</taxon>
        <taxon>Euglenozoa</taxon>
        <taxon>Kinetoplastea</taxon>
        <taxon>Metakinetoplastina</taxon>
        <taxon>Trypanosomatida</taxon>
        <taxon>Trypanosomatidae</taxon>
        <taxon>Trypanosoma</taxon>
        <taxon>Duttonella</taxon>
    </lineage>
</organism>
<dbReference type="Proteomes" id="UP000009027">
    <property type="component" value="Unassembled WGS sequence"/>
</dbReference>
<dbReference type="PANTHER" id="PTHR33129">
    <property type="entry name" value="PROTEIN KINASE DOMAIN-CONTAINING PROTEIN-RELATED"/>
    <property type="match status" value="1"/>
</dbReference>
<dbReference type="InterPro" id="IPR006518">
    <property type="entry name" value="Trypano_RHS"/>
</dbReference>
<feature type="domain" description="Retrotransposon hot spot protein,C-terminal" evidence="1">
    <location>
        <begin position="13"/>
        <end position="285"/>
    </location>
</feature>
<dbReference type="NCBIfam" id="TIGR01631">
    <property type="entry name" value="Trypano_RHS"/>
    <property type="match status" value="1"/>
</dbReference>
<sequence>MWKGYLLIPMSFVVIGTPGIGKSFACGSFLLYKLLHYEGGLLDVVAYFVRDGAYVIHNARPGVPGSVVLYSDQRAAVLKIKKIASSKFGFVIVDISGKGEVPSEELPTKYWPTVVLTSPDVNYCNSWVNDRNDKLIYMNCDDERDLKAFVAWKVLRHLPEINLGTAGLWLKAEDKLKEQLDALDKRIKTVGPLPRFVLDADSYKFRIKRIDKAISDITLDNKAPYIDILRMSSERQSDHVSHKLIKLVRVRGALNSETCKYVPLSSKIHEKVHHRMLKIVEENWMLRTGLVIAFLRSCVLLELSVAASF</sequence>
<protein>
    <recommendedName>
        <fullName evidence="1">Retrotransposon hot spot protein,C-terminal domain-containing protein</fullName>
    </recommendedName>
</protein>
<dbReference type="VEuPathDB" id="TriTrypDB:TvY486_0044615"/>
<dbReference type="EMBL" id="CAEX01007888">
    <property type="protein sequence ID" value="CCD21544.1"/>
    <property type="molecule type" value="Genomic_DNA"/>
</dbReference>
<evidence type="ECO:0000259" key="1">
    <source>
        <dbReference type="Pfam" id="PF07999"/>
    </source>
</evidence>
<name>F9WVD7_TRYVY</name>
<evidence type="ECO:0000313" key="2">
    <source>
        <dbReference type="EMBL" id="CCD21544.1"/>
    </source>
</evidence>
<dbReference type="InterPro" id="IPR046836">
    <property type="entry name" value="RHS_C"/>
</dbReference>
<dbReference type="Pfam" id="PF07999">
    <property type="entry name" value="RHSP"/>
    <property type="match status" value="1"/>
</dbReference>